<feature type="repeat" description="TPR" evidence="3">
    <location>
        <begin position="582"/>
        <end position="615"/>
    </location>
</feature>
<feature type="repeat" description="TPR" evidence="3">
    <location>
        <begin position="813"/>
        <end position="846"/>
    </location>
</feature>
<protein>
    <submittedName>
        <fullName evidence="4">Tetratricopeptide repeat protein</fullName>
    </submittedName>
</protein>
<dbReference type="Pfam" id="PF07721">
    <property type="entry name" value="TPR_4"/>
    <property type="match status" value="1"/>
</dbReference>
<dbReference type="InterPro" id="IPR011990">
    <property type="entry name" value="TPR-like_helical_dom_sf"/>
</dbReference>
<proteinExistence type="predicted"/>
<dbReference type="Gene3D" id="1.25.40.10">
    <property type="entry name" value="Tetratricopeptide repeat domain"/>
    <property type="match status" value="3"/>
</dbReference>
<evidence type="ECO:0000256" key="1">
    <source>
        <dbReference type="ARBA" id="ARBA00022737"/>
    </source>
</evidence>
<feature type="repeat" description="TPR" evidence="3">
    <location>
        <begin position="548"/>
        <end position="581"/>
    </location>
</feature>
<dbReference type="Pfam" id="PF13432">
    <property type="entry name" value="TPR_16"/>
    <property type="match status" value="2"/>
</dbReference>
<keyword evidence="5" id="KW-1185">Reference proteome</keyword>
<dbReference type="Pfam" id="PF13414">
    <property type="entry name" value="TPR_11"/>
    <property type="match status" value="1"/>
</dbReference>
<dbReference type="Proteomes" id="UP001589646">
    <property type="component" value="Unassembled WGS sequence"/>
</dbReference>
<dbReference type="SMART" id="SM00028">
    <property type="entry name" value="TPR"/>
    <property type="match status" value="9"/>
</dbReference>
<dbReference type="PANTHER" id="PTHR44858">
    <property type="entry name" value="TETRATRICOPEPTIDE REPEAT PROTEIN 6"/>
    <property type="match status" value="1"/>
</dbReference>
<feature type="repeat" description="TPR" evidence="3">
    <location>
        <begin position="711"/>
        <end position="744"/>
    </location>
</feature>
<accession>A0ABV5PV76</accession>
<evidence type="ECO:0000313" key="4">
    <source>
        <dbReference type="EMBL" id="MFB9527132.1"/>
    </source>
</evidence>
<dbReference type="Pfam" id="PF13181">
    <property type="entry name" value="TPR_8"/>
    <property type="match status" value="2"/>
</dbReference>
<keyword evidence="1" id="KW-0677">Repeat</keyword>
<dbReference type="PANTHER" id="PTHR44858:SF1">
    <property type="entry name" value="UDP-N-ACETYLGLUCOSAMINE--PEPTIDE N-ACETYLGLUCOSAMINYLTRANSFERASE SPINDLY-RELATED"/>
    <property type="match status" value="1"/>
</dbReference>
<comment type="caution">
    <text evidence="4">The sequence shown here is derived from an EMBL/GenBank/DDBJ whole genome shotgun (WGS) entry which is preliminary data.</text>
</comment>
<reference evidence="4 5" key="1">
    <citation type="submission" date="2024-09" db="EMBL/GenBank/DDBJ databases">
        <authorList>
            <person name="Sun Q."/>
            <person name="Mori K."/>
        </authorList>
    </citation>
    <scope>NUCLEOTIDE SEQUENCE [LARGE SCALE GENOMIC DNA]</scope>
    <source>
        <strain evidence="4 5">JCM 3323</strain>
    </source>
</reference>
<organism evidence="4 5">
    <name type="scientific">Nonomuraea roseola</name>
    <dbReference type="NCBI Taxonomy" id="46179"/>
    <lineage>
        <taxon>Bacteria</taxon>
        <taxon>Bacillati</taxon>
        <taxon>Actinomycetota</taxon>
        <taxon>Actinomycetes</taxon>
        <taxon>Streptosporangiales</taxon>
        <taxon>Streptosporangiaceae</taxon>
        <taxon>Nonomuraea</taxon>
    </lineage>
</organism>
<evidence type="ECO:0000256" key="3">
    <source>
        <dbReference type="PROSITE-ProRule" id="PRU00339"/>
    </source>
</evidence>
<evidence type="ECO:0000256" key="2">
    <source>
        <dbReference type="ARBA" id="ARBA00022803"/>
    </source>
</evidence>
<feature type="repeat" description="TPR" evidence="3">
    <location>
        <begin position="779"/>
        <end position="812"/>
    </location>
</feature>
<evidence type="ECO:0000313" key="5">
    <source>
        <dbReference type="Proteomes" id="UP001589646"/>
    </source>
</evidence>
<dbReference type="EMBL" id="JBHMCE010000003">
    <property type="protein sequence ID" value="MFB9527132.1"/>
    <property type="molecule type" value="Genomic_DNA"/>
</dbReference>
<dbReference type="PROSITE" id="PS50293">
    <property type="entry name" value="TPR_REGION"/>
    <property type="match status" value="1"/>
</dbReference>
<feature type="repeat" description="TPR" evidence="3">
    <location>
        <begin position="745"/>
        <end position="778"/>
    </location>
</feature>
<feature type="repeat" description="TPR" evidence="3">
    <location>
        <begin position="677"/>
        <end position="710"/>
    </location>
</feature>
<name>A0ABV5PV76_9ACTN</name>
<feature type="repeat" description="TPR" evidence="3">
    <location>
        <begin position="514"/>
        <end position="547"/>
    </location>
</feature>
<feature type="repeat" description="TPR" evidence="3">
    <location>
        <begin position="643"/>
        <end position="676"/>
    </location>
</feature>
<dbReference type="PROSITE" id="PS50005">
    <property type="entry name" value="TPR"/>
    <property type="match status" value="9"/>
</dbReference>
<gene>
    <name evidence="4" type="ORF">ACFFRN_10965</name>
</gene>
<sequence>MADTPRSLQDLVRRRQQAGFVGREGELAFFRNNLGLDVDDERRRLLFSVHGAGGMGKTFLLGRLREAAEQHGLLTAGTNESVYGVVEAMATLAEQLEGQGVKLKRFAHLHTAYRKREAGGSDVAGLVTRAATKLTTGAVNTLVPGASIVTKSIDPDQVNQLREAAMDGLLRRDDQRLAAAPVDELSPAFVEGLREADRPLALFFDTYERTGAYLDDWLRAIFEGRYGEAPADLVVTVAGRQPLDPLRWAPYLGVLADLPLAAFTEVEVRQLLRTKAIDDEAVIEVITAVAGGLPLAVATLAEQRPSRPGAVKDLSGGLVDRFLQWESDPVRRDLAQVAALPRKIDQDLVAVLAEGEVAELYGWLHAQSFVSREGGVCRYHDVVREPMIRLNRTRSPRRWEEIHLKLAEAYRERRERPGLSEEGGDSCLLEECYHRLCADPVGSLPEVLSHVVEGGLFSARRWAEVFTSAGNDAAASSLRALGESLQDALLGERPAGAYLDLLIQRRDLPENALKEACRQRGVLDRDEKRYDSALACFTRATTMDPDFEKAVAGRGETYRLAGRHEEALADFDRAVELAPDDAWNHLHRGWTLNAMGRRDEALADLTRAVELRPHDPWYLAQRGMLFKSVDDLSQAIELDPGYEWALAIRGDLHRQKGRYDEALADFDRAVELAPDDAWNRLYRGLTYEAMGRLEEALDDLGRVMEIDPDYWWAQLNQGRILRNRGRLDEAMAVLDEAVRLRPHLGSVYNERARAHAVLGRHEEALADFDRALARDPDEADTIANRALSLRLLGRLDEAVDDFTRALDLGPDDAWSLGHRAVALRELGRREEALSDFTRAIELEPHDDSFALERFMTCGIAFLAGHDYQWVADLDATEREGRTLARTAREWMTASGLIAAEVRPFPLDAYGLHARTGEQVRRPSGVSFHWGRVICYPMKAESAACPGCGHVTILRRDGVATADWDGFVTPIYNWFSVDRLTRSCESCNAEASLRDWVLDQPWAFPHLALRFWNWPPLTGDFLATLADKLGGHRLTVISGRR</sequence>
<dbReference type="RefSeq" id="WP_346118772.1">
    <property type="nucleotide sequence ID" value="NZ_BAAAXC010000006.1"/>
</dbReference>
<keyword evidence="2 3" id="KW-0802">TPR repeat</keyword>
<dbReference type="InterPro" id="IPR019734">
    <property type="entry name" value="TPR_rpt"/>
</dbReference>
<dbReference type="SUPFAM" id="SSF48452">
    <property type="entry name" value="TPR-like"/>
    <property type="match status" value="2"/>
</dbReference>
<dbReference type="InterPro" id="IPR050498">
    <property type="entry name" value="Ycf3"/>
</dbReference>
<dbReference type="InterPro" id="IPR011717">
    <property type="entry name" value="TPR-4"/>
</dbReference>